<evidence type="ECO:0000313" key="3">
    <source>
        <dbReference type="Proteomes" id="UP001190700"/>
    </source>
</evidence>
<evidence type="ECO:0000256" key="1">
    <source>
        <dbReference type="SAM" id="MobiDB-lite"/>
    </source>
</evidence>
<feature type="non-terminal residue" evidence="2">
    <location>
        <position position="1"/>
    </location>
</feature>
<comment type="caution">
    <text evidence="2">The sequence shown here is derived from an EMBL/GenBank/DDBJ whole genome shotgun (WGS) entry which is preliminary data.</text>
</comment>
<name>A0AAE0BY63_9CHLO</name>
<proteinExistence type="predicted"/>
<feature type="region of interest" description="Disordered" evidence="1">
    <location>
        <begin position="250"/>
        <end position="275"/>
    </location>
</feature>
<dbReference type="AlphaFoldDB" id="A0AAE0BY63"/>
<reference evidence="2 3" key="1">
    <citation type="journal article" date="2015" name="Genome Biol. Evol.">
        <title>Comparative Genomics of a Bacterivorous Green Alga Reveals Evolutionary Causalities and Consequences of Phago-Mixotrophic Mode of Nutrition.</title>
        <authorList>
            <person name="Burns J.A."/>
            <person name="Paasch A."/>
            <person name="Narechania A."/>
            <person name="Kim E."/>
        </authorList>
    </citation>
    <scope>NUCLEOTIDE SEQUENCE [LARGE SCALE GENOMIC DNA]</scope>
    <source>
        <strain evidence="2 3">PLY_AMNH</strain>
    </source>
</reference>
<evidence type="ECO:0000313" key="2">
    <source>
        <dbReference type="EMBL" id="KAK3244937.1"/>
    </source>
</evidence>
<organism evidence="2 3">
    <name type="scientific">Cymbomonas tetramitiformis</name>
    <dbReference type="NCBI Taxonomy" id="36881"/>
    <lineage>
        <taxon>Eukaryota</taxon>
        <taxon>Viridiplantae</taxon>
        <taxon>Chlorophyta</taxon>
        <taxon>Pyramimonadophyceae</taxon>
        <taxon>Pyramimonadales</taxon>
        <taxon>Pyramimonadaceae</taxon>
        <taxon>Cymbomonas</taxon>
    </lineage>
</organism>
<sequence length="275" mass="29475">CLHIRAHAVSSDRSLQIVMTNLLDEDTETHLEIPQLLQVTGETFFYARLQQLIFSEPAAAPTLLTTTIVFTVTDPYVLTLTPHQTAIVSVDLPGPTEMASSVSEMTYYAEQMMVPFVAHNFTAFDLSINVTNGKKVRYARARVGLWGQAEDAGTELLHARWNNGSSLLGAAEDAEAGQRSAPPFDNDDSAFLTGVELSIPVELVSTGDHQIELYFSGSGVVTSVVLVLGEGETLINSSSDLSNMTWPPPYTPGIPIPPVSPPPSPLLSPPAGNAA</sequence>
<gene>
    <name evidence="2" type="ORF">CYMTET_45474</name>
</gene>
<protein>
    <submittedName>
        <fullName evidence="2">Uncharacterized protein</fullName>
    </submittedName>
</protein>
<keyword evidence="3" id="KW-1185">Reference proteome</keyword>
<dbReference type="EMBL" id="LGRX02031212">
    <property type="protein sequence ID" value="KAK3244937.1"/>
    <property type="molecule type" value="Genomic_DNA"/>
</dbReference>
<dbReference type="Proteomes" id="UP001190700">
    <property type="component" value="Unassembled WGS sequence"/>
</dbReference>
<accession>A0AAE0BY63</accession>
<feature type="compositionally biased region" description="Pro residues" evidence="1">
    <location>
        <begin position="250"/>
        <end position="268"/>
    </location>
</feature>